<gene>
    <name evidence="1" type="ORF">AtubIFM56815_001874</name>
</gene>
<dbReference type="EMBL" id="BRPE01000010">
    <property type="protein sequence ID" value="GLA87448.1"/>
    <property type="molecule type" value="Genomic_DNA"/>
</dbReference>
<evidence type="ECO:0000313" key="1">
    <source>
        <dbReference type="EMBL" id="GLA87448.1"/>
    </source>
</evidence>
<comment type="caution">
    <text evidence="1">The sequence shown here is derived from an EMBL/GenBank/DDBJ whole genome shotgun (WGS) entry which is preliminary data.</text>
</comment>
<accession>A0A9W6EPI6</accession>
<evidence type="ECO:0000313" key="2">
    <source>
        <dbReference type="Proteomes" id="UP001144157"/>
    </source>
</evidence>
<dbReference type="Proteomes" id="UP001144157">
    <property type="component" value="Unassembled WGS sequence"/>
</dbReference>
<sequence length="430" mass="49019">MLEVSESQYKPVIYDTLLDDRVQGLIKTTLLQPEHAIVNTYVRRFDRSLYNPRTPALEVTLTAARNFYTESPNLNLVTVTITRSKEHQEPKPCYFYWSPSTDEGFRVFRDSPSEGLMEVEVQSDCSSPITRQSNPLHLWYLGADDEAVSWDISLGENLSRSVIKSEWITYELFWPGDEVHLWDWGSNDTNKESLEITELEAKSTPMTLPGGARCSFTLIEGSAPPPLPRPLTPPIVELDPSTLTPGVPIFSLDIEAPPTWRTQESWPLTWKLTYHGVSGDETPRPITFSVGDLYDWEVSCFYRRSQDTGEWESWRGDGVCGYALFEDEDVPRAVGTSDGFMSLQPNETWTEVQNHKTMFDLPEDARDGEIMRHRFKGCKWTWWDWGTKEDHMDTIVMVVGFGVITKPADNDGRPEVVVPASNMVEFTVVN</sequence>
<organism evidence="1 2">
    <name type="scientific">Aspergillus tubingensis</name>
    <dbReference type="NCBI Taxonomy" id="5068"/>
    <lineage>
        <taxon>Eukaryota</taxon>
        <taxon>Fungi</taxon>
        <taxon>Dikarya</taxon>
        <taxon>Ascomycota</taxon>
        <taxon>Pezizomycotina</taxon>
        <taxon>Eurotiomycetes</taxon>
        <taxon>Eurotiomycetidae</taxon>
        <taxon>Eurotiales</taxon>
        <taxon>Aspergillaceae</taxon>
        <taxon>Aspergillus</taxon>
        <taxon>Aspergillus subgen. Circumdati</taxon>
    </lineage>
</organism>
<dbReference type="Gene3D" id="3.50.50.60">
    <property type="entry name" value="FAD/NAD(P)-binding domain"/>
    <property type="match status" value="1"/>
</dbReference>
<dbReference type="InterPro" id="IPR036188">
    <property type="entry name" value="FAD/NAD-bd_sf"/>
</dbReference>
<proteinExistence type="predicted"/>
<dbReference type="AlphaFoldDB" id="A0A9W6EPI6"/>
<name>A0A9W6EPI6_ASPTU</name>
<protein>
    <submittedName>
        <fullName evidence="1">Uncharacterized protein</fullName>
    </submittedName>
</protein>
<reference evidence="1" key="1">
    <citation type="submission" date="2022-07" db="EMBL/GenBank/DDBJ databases">
        <title>Taxonomy of Aspergillus series Nigri: significant species reduction supported by multi-species coalescent approaches.</title>
        <authorList>
            <person name="Bian C."/>
            <person name="Kusuya Y."/>
            <person name="Sklenar F."/>
            <person name="D'hooge E."/>
            <person name="Yaguchi T."/>
            <person name="Takahashi H."/>
            <person name="Hubka V."/>
        </authorList>
    </citation>
    <scope>NUCLEOTIDE SEQUENCE</scope>
    <source>
        <strain evidence="1">IFM 56815</strain>
    </source>
</reference>